<dbReference type="AlphaFoldDB" id="A0A2R6X2D2"/>
<accession>A0A2R6X2D2</accession>
<protein>
    <submittedName>
        <fullName evidence="2">Uncharacterized protein</fullName>
    </submittedName>
</protein>
<keyword evidence="1" id="KW-0812">Transmembrane</keyword>
<proteinExistence type="predicted"/>
<reference evidence="3" key="1">
    <citation type="journal article" date="2017" name="Cell">
        <title>Insights into land plant evolution garnered from the Marchantia polymorpha genome.</title>
        <authorList>
            <person name="Bowman J.L."/>
            <person name="Kohchi T."/>
            <person name="Yamato K.T."/>
            <person name="Jenkins J."/>
            <person name="Shu S."/>
            <person name="Ishizaki K."/>
            <person name="Yamaoka S."/>
            <person name="Nishihama R."/>
            <person name="Nakamura Y."/>
            <person name="Berger F."/>
            <person name="Adam C."/>
            <person name="Aki S.S."/>
            <person name="Althoff F."/>
            <person name="Araki T."/>
            <person name="Arteaga-Vazquez M.A."/>
            <person name="Balasubrmanian S."/>
            <person name="Barry K."/>
            <person name="Bauer D."/>
            <person name="Boehm C.R."/>
            <person name="Briginshaw L."/>
            <person name="Caballero-Perez J."/>
            <person name="Catarino B."/>
            <person name="Chen F."/>
            <person name="Chiyoda S."/>
            <person name="Chovatia M."/>
            <person name="Davies K.M."/>
            <person name="Delmans M."/>
            <person name="Demura T."/>
            <person name="Dierschke T."/>
            <person name="Dolan L."/>
            <person name="Dorantes-Acosta A.E."/>
            <person name="Eklund D.M."/>
            <person name="Florent S.N."/>
            <person name="Flores-Sandoval E."/>
            <person name="Fujiyama A."/>
            <person name="Fukuzawa H."/>
            <person name="Galik B."/>
            <person name="Grimanelli D."/>
            <person name="Grimwood J."/>
            <person name="Grossniklaus U."/>
            <person name="Hamada T."/>
            <person name="Haseloff J."/>
            <person name="Hetherington A.J."/>
            <person name="Higo A."/>
            <person name="Hirakawa Y."/>
            <person name="Hundley H.N."/>
            <person name="Ikeda Y."/>
            <person name="Inoue K."/>
            <person name="Inoue S.I."/>
            <person name="Ishida S."/>
            <person name="Jia Q."/>
            <person name="Kakita M."/>
            <person name="Kanazawa T."/>
            <person name="Kawai Y."/>
            <person name="Kawashima T."/>
            <person name="Kennedy M."/>
            <person name="Kinose K."/>
            <person name="Kinoshita T."/>
            <person name="Kohara Y."/>
            <person name="Koide E."/>
            <person name="Komatsu K."/>
            <person name="Kopischke S."/>
            <person name="Kubo M."/>
            <person name="Kyozuka J."/>
            <person name="Lagercrantz U."/>
            <person name="Lin S.S."/>
            <person name="Lindquist E."/>
            <person name="Lipzen A.M."/>
            <person name="Lu C.W."/>
            <person name="De Luna E."/>
            <person name="Martienssen R.A."/>
            <person name="Minamino N."/>
            <person name="Mizutani M."/>
            <person name="Mizutani M."/>
            <person name="Mochizuki N."/>
            <person name="Monte I."/>
            <person name="Mosher R."/>
            <person name="Nagasaki H."/>
            <person name="Nakagami H."/>
            <person name="Naramoto S."/>
            <person name="Nishitani K."/>
            <person name="Ohtani M."/>
            <person name="Okamoto T."/>
            <person name="Okumura M."/>
            <person name="Phillips J."/>
            <person name="Pollak B."/>
            <person name="Reinders A."/>
            <person name="Rovekamp M."/>
            <person name="Sano R."/>
            <person name="Sawa S."/>
            <person name="Schmid M.W."/>
            <person name="Shirakawa M."/>
            <person name="Solano R."/>
            <person name="Spunde A."/>
            <person name="Suetsugu N."/>
            <person name="Sugano S."/>
            <person name="Sugiyama A."/>
            <person name="Sun R."/>
            <person name="Suzuki Y."/>
            <person name="Takenaka M."/>
            <person name="Takezawa D."/>
            <person name="Tomogane H."/>
            <person name="Tsuzuki M."/>
            <person name="Ueda T."/>
            <person name="Umeda M."/>
            <person name="Ward J.M."/>
            <person name="Watanabe Y."/>
            <person name="Yazaki K."/>
            <person name="Yokoyama R."/>
            <person name="Yoshitake Y."/>
            <person name="Yotsui I."/>
            <person name="Zachgo S."/>
            <person name="Schmutz J."/>
        </authorList>
    </citation>
    <scope>NUCLEOTIDE SEQUENCE [LARGE SCALE GENOMIC DNA]</scope>
    <source>
        <strain evidence="3">Tak-1</strain>
    </source>
</reference>
<dbReference type="Proteomes" id="UP000244005">
    <property type="component" value="Unassembled WGS sequence"/>
</dbReference>
<evidence type="ECO:0000313" key="2">
    <source>
        <dbReference type="EMBL" id="PTQ40274.1"/>
    </source>
</evidence>
<dbReference type="EMBL" id="KZ772713">
    <property type="protein sequence ID" value="PTQ40274.1"/>
    <property type="molecule type" value="Genomic_DNA"/>
</dbReference>
<feature type="transmembrane region" description="Helical" evidence="1">
    <location>
        <begin position="22"/>
        <end position="44"/>
    </location>
</feature>
<evidence type="ECO:0000313" key="3">
    <source>
        <dbReference type="Proteomes" id="UP000244005"/>
    </source>
</evidence>
<evidence type="ECO:0000256" key="1">
    <source>
        <dbReference type="SAM" id="Phobius"/>
    </source>
</evidence>
<sequence length="131" mass="15017">MICFIFTYKDFIIKMNTFWQNLWLISLFIVFYVLGMSFVVWLLLRSASIKNFIYTLVAGVAEAAAQATQTEFNYHACKRYTKACNDADIPVNPHKIEELTTPRGVRRAGYGLTTHTIPGRSRVLWTKKVSG</sequence>
<organism evidence="2 3">
    <name type="scientific">Marchantia polymorpha</name>
    <name type="common">Common liverwort</name>
    <name type="synonym">Marchantia aquatica</name>
    <dbReference type="NCBI Taxonomy" id="3197"/>
    <lineage>
        <taxon>Eukaryota</taxon>
        <taxon>Viridiplantae</taxon>
        <taxon>Streptophyta</taxon>
        <taxon>Embryophyta</taxon>
        <taxon>Marchantiophyta</taxon>
        <taxon>Marchantiopsida</taxon>
        <taxon>Marchantiidae</taxon>
        <taxon>Marchantiales</taxon>
        <taxon>Marchantiaceae</taxon>
        <taxon>Marchantia</taxon>
    </lineage>
</organism>
<gene>
    <name evidence="2" type="ORF">MARPO_0041s0130</name>
</gene>
<name>A0A2R6X2D2_MARPO</name>
<keyword evidence="1" id="KW-1133">Transmembrane helix</keyword>
<keyword evidence="3" id="KW-1185">Reference proteome</keyword>
<feature type="non-terminal residue" evidence="2">
    <location>
        <position position="131"/>
    </location>
</feature>
<keyword evidence="1" id="KW-0472">Membrane</keyword>